<proteinExistence type="predicted"/>
<keyword evidence="4" id="KW-0479">Metal-binding</keyword>
<keyword evidence="5" id="KW-0677">Repeat</keyword>
<dbReference type="InterPro" id="IPR019546">
    <property type="entry name" value="TAT_signal_bac_arc"/>
</dbReference>
<protein>
    <submittedName>
        <fullName evidence="9">Hydrogenase 2 operon protein HybA</fullName>
        <ecNumber evidence="9">1.12.99.6</ecNumber>
    </submittedName>
</protein>
<reference evidence="9 10" key="1">
    <citation type="submission" date="2021-05" db="EMBL/GenBank/DDBJ databases">
        <title>The draft genome of Geobacter chapellei DSM 13688.</title>
        <authorList>
            <person name="Xu Z."/>
            <person name="Masuda Y."/>
            <person name="Itoh H."/>
            <person name="Senoo K."/>
        </authorList>
    </citation>
    <scope>NUCLEOTIDE SEQUENCE [LARGE SCALE GENOMIC DNA]</scope>
    <source>
        <strain evidence="9 10">DSM 13688</strain>
    </source>
</reference>
<dbReference type="Gene3D" id="3.30.70.20">
    <property type="match status" value="2"/>
</dbReference>
<feature type="domain" description="4Fe-4S ferredoxin-type" evidence="8">
    <location>
        <begin position="137"/>
        <end position="166"/>
    </location>
</feature>
<dbReference type="InterPro" id="IPR014603">
    <property type="entry name" value="Formate_DH_Fe-S_su"/>
</dbReference>
<dbReference type="Pfam" id="PF13247">
    <property type="entry name" value="Fer4_11"/>
    <property type="match status" value="1"/>
</dbReference>
<feature type="domain" description="4Fe-4S ferredoxin-type" evidence="8">
    <location>
        <begin position="104"/>
        <end position="135"/>
    </location>
</feature>
<accession>A0ABS5U3L3</accession>
<evidence type="ECO:0000256" key="6">
    <source>
        <dbReference type="ARBA" id="ARBA00023004"/>
    </source>
</evidence>
<dbReference type="PANTHER" id="PTHR43545">
    <property type="entry name" value="FORMATE DEHYDROGENASE, NITRATE-INDUCIBLE, IRON-SULFUR SUBUNIT"/>
    <property type="match status" value="1"/>
</dbReference>
<gene>
    <name evidence="9" type="primary">hybA</name>
    <name evidence="9" type="ORF">KJB30_00490</name>
</gene>
<evidence type="ECO:0000313" key="10">
    <source>
        <dbReference type="Proteomes" id="UP000784128"/>
    </source>
</evidence>
<organism evidence="9 10">
    <name type="scientific">Pelotalea chapellei</name>
    <dbReference type="NCBI Taxonomy" id="44671"/>
    <lineage>
        <taxon>Bacteria</taxon>
        <taxon>Pseudomonadati</taxon>
        <taxon>Thermodesulfobacteriota</taxon>
        <taxon>Desulfuromonadia</taxon>
        <taxon>Geobacterales</taxon>
        <taxon>Geobacteraceae</taxon>
        <taxon>Pelotalea</taxon>
    </lineage>
</organism>
<evidence type="ECO:0000256" key="3">
    <source>
        <dbReference type="ARBA" id="ARBA00022485"/>
    </source>
</evidence>
<dbReference type="EMBL" id="JAHDYS010000001">
    <property type="protein sequence ID" value="MBT1070256.1"/>
    <property type="molecule type" value="Genomic_DNA"/>
</dbReference>
<evidence type="ECO:0000256" key="1">
    <source>
        <dbReference type="ARBA" id="ARBA00004196"/>
    </source>
</evidence>
<name>A0ABS5U3L3_9BACT</name>
<evidence type="ECO:0000256" key="7">
    <source>
        <dbReference type="ARBA" id="ARBA00023014"/>
    </source>
</evidence>
<dbReference type="CDD" id="cd10561">
    <property type="entry name" value="HybA_like"/>
    <property type="match status" value="1"/>
</dbReference>
<dbReference type="SUPFAM" id="SSF54862">
    <property type="entry name" value="4Fe-4S ferredoxins"/>
    <property type="match status" value="1"/>
</dbReference>
<evidence type="ECO:0000256" key="4">
    <source>
        <dbReference type="ARBA" id="ARBA00022723"/>
    </source>
</evidence>
<keyword evidence="7" id="KW-0411">Iron-sulfur</keyword>
<dbReference type="EC" id="1.12.99.6" evidence="9"/>
<comment type="caution">
    <text evidence="9">The sequence shown here is derived from an EMBL/GenBank/DDBJ whole genome shotgun (WGS) entry which is preliminary data.</text>
</comment>
<keyword evidence="9" id="KW-0560">Oxidoreductase</keyword>
<dbReference type="NCBIfam" id="TIGR01409">
    <property type="entry name" value="TAT_signal_seq"/>
    <property type="match status" value="1"/>
</dbReference>
<keyword evidence="3" id="KW-0004">4Fe-4S</keyword>
<feature type="domain" description="4Fe-4S ferredoxin-type" evidence="8">
    <location>
        <begin position="40"/>
        <end position="59"/>
    </location>
</feature>
<dbReference type="Proteomes" id="UP000784128">
    <property type="component" value="Unassembled WGS sequence"/>
</dbReference>
<dbReference type="GO" id="GO:0033748">
    <property type="term" value="F:hydrogenase (acceptor) activity"/>
    <property type="evidence" value="ECO:0007669"/>
    <property type="project" value="UniProtKB-EC"/>
</dbReference>
<dbReference type="PIRSF" id="PIRSF036298">
    <property type="entry name" value="FDH_4Fe4S"/>
    <property type="match status" value="1"/>
</dbReference>
<evidence type="ECO:0000256" key="5">
    <source>
        <dbReference type="ARBA" id="ARBA00022737"/>
    </source>
</evidence>
<dbReference type="PANTHER" id="PTHR43545:SF1">
    <property type="entry name" value="HYDROGENASE-2 OPERON PROTEIN HYBA"/>
    <property type="match status" value="1"/>
</dbReference>
<dbReference type="RefSeq" id="WP_214295967.1">
    <property type="nucleotide sequence ID" value="NZ_JAHDYS010000001.1"/>
</dbReference>
<dbReference type="PROSITE" id="PS51318">
    <property type="entry name" value="TAT"/>
    <property type="match status" value="1"/>
</dbReference>
<evidence type="ECO:0000259" key="8">
    <source>
        <dbReference type="PROSITE" id="PS51379"/>
    </source>
</evidence>
<comment type="subunit">
    <text evidence="2">Heterodimer of a large and a small subunit.</text>
</comment>
<evidence type="ECO:0000313" key="9">
    <source>
        <dbReference type="EMBL" id="MBT1070256.1"/>
    </source>
</evidence>
<sequence length="311" mass="34712">MKNKSRRDFLKLFGLTGAGLLTGAGHAGANEGLRINNEELGMLYDATKCVGCKACMSACKRVNGDFGSLAYERAKFDPDGLWDAPEDLSGSTRTLIKLFKESEDRWSYVKYSCMHCQKPSCVSVCPVSAMTKDKVTGIVDYNKDTCIGCRYCQVACAFNIPKFQWDKSIPQIVKCDLCKNTNLREKGISACAEVCPVGAIKFGKRKDLLQEAKERIKESPVKYVPHIYGEHEAGGINHLYLASMPFKKLGLPEIKPEAPAEFSEKIQHTIYKGFIAPVALYSTLCFIAVKNMKNHDKSADHEKQKQEEEKR</sequence>
<evidence type="ECO:0000256" key="2">
    <source>
        <dbReference type="ARBA" id="ARBA00011771"/>
    </source>
</evidence>
<dbReference type="NCBIfam" id="NF008134">
    <property type="entry name" value="PRK10882.1"/>
    <property type="match status" value="1"/>
</dbReference>
<dbReference type="PROSITE" id="PS51379">
    <property type="entry name" value="4FE4S_FER_2"/>
    <property type="match status" value="3"/>
</dbReference>
<dbReference type="InterPro" id="IPR006311">
    <property type="entry name" value="TAT_signal"/>
</dbReference>
<dbReference type="InterPro" id="IPR051555">
    <property type="entry name" value="FDH_Electron_Transfer_Unit"/>
</dbReference>
<keyword evidence="10" id="KW-1185">Reference proteome</keyword>
<dbReference type="InterPro" id="IPR017896">
    <property type="entry name" value="4Fe4S_Fe-S-bd"/>
</dbReference>
<keyword evidence="6" id="KW-0408">Iron</keyword>
<comment type="subcellular location">
    <subcellularLocation>
        <location evidence="1">Cell envelope</location>
    </subcellularLocation>
</comment>